<comment type="catalytic activity">
    <reaction evidence="10">
        <text>L-aspartate + O2 = iminosuccinate + H2O2</text>
        <dbReference type="Rhea" id="RHEA:25876"/>
        <dbReference type="ChEBI" id="CHEBI:15379"/>
        <dbReference type="ChEBI" id="CHEBI:16240"/>
        <dbReference type="ChEBI" id="CHEBI:29991"/>
        <dbReference type="ChEBI" id="CHEBI:77875"/>
        <dbReference type="EC" id="1.4.3.16"/>
    </reaction>
    <physiologicalReaction direction="left-to-right" evidence="10">
        <dbReference type="Rhea" id="RHEA:25877"/>
    </physiologicalReaction>
</comment>
<keyword evidence="8 13" id="KW-0274">FAD</keyword>
<dbReference type="GO" id="GO:0005737">
    <property type="term" value="C:cytoplasm"/>
    <property type="evidence" value="ECO:0007669"/>
    <property type="project" value="UniProtKB-SubCell"/>
</dbReference>
<dbReference type="PANTHER" id="PTHR42716:SF2">
    <property type="entry name" value="L-ASPARTATE OXIDASE, CHLOROPLASTIC"/>
    <property type="match status" value="1"/>
</dbReference>
<dbReference type="EC" id="1.4.3.16" evidence="4 11"/>
<dbReference type="SUPFAM" id="SSF46977">
    <property type="entry name" value="Succinate dehydrogenase/fumarate reductase flavoprotein C-terminal domain"/>
    <property type="match status" value="1"/>
</dbReference>
<evidence type="ECO:0000313" key="17">
    <source>
        <dbReference type="EMBL" id="MBA2133170.1"/>
    </source>
</evidence>
<dbReference type="InterPro" id="IPR036188">
    <property type="entry name" value="FAD/NAD-bd_sf"/>
</dbReference>
<comment type="caution">
    <text evidence="17">The sequence shown here is derived from an EMBL/GenBank/DDBJ whole genome shotgun (WGS) entry which is preliminary data.</text>
</comment>
<evidence type="ECO:0000256" key="1">
    <source>
        <dbReference type="ARBA" id="ARBA00001974"/>
    </source>
</evidence>
<dbReference type="Pfam" id="PF00890">
    <property type="entry name" value="FAD_binding_2"/>
    <property type="match status" value="1"/>
</dbReference>
<evidence type="ECO:0000256" key="9">
    <source>
        <dbReference type="ARBA" id="ARBA00023002"/>
    </source>
</evidence>
<evidence type="ECO:0000256" key="11">
    <source>
        <dbReference type="NCBIfam" id="TIGR00551"/>
    </source>
</evidence>
<keyword evidence="9 13" id="KW-0560">Oxidoreductase</keyword>
<keyword evidence="14" id="KW-0472">Membrane</keyword>
<keyword evidence="14" id="KW-0812">Transmembrane</keyword>
<dbReference type="Pfam" id="PF02910">
    <property type="entry name" value="Succ_DH_flav_C"/>
    <property type="match status" value="1"/>
</dbReference>
<dbReference type="PRINTS" id="PR00368">
    <property type="entry name" value="FADPNR"/>
</dbReference>
<dbReference type="GO" id="GO:0033765">
    <property type="term" value="F:steroid dehydrogenase activity, acting on the CH-CH group of donors"/>
    <property type="evidence" value="ECO:0007669"/>
    <property type="project" value="UniProtKB-ARBA"/>
</dbReference>
<evidence type="ECO:0000259" key="16">
    <source>
        <dbReference type="Pfam" id="PF02910"/>
    </source>
</evidence>
<feature type="active site" description="Proton acceptor" evidence="12">
    <location>
        <position position="284"/>
    </location>
</feature>
<dbReference type="PANTHER" id="PTHR42716">
    <property type="entry name" value="L-ASPARTATE OXIDASE"/>
    <property type="match status" value="1"/>
</dbReference>
<dbReference type="NCBIfam" id="TIGR00551">
    <property type="entry name" value="nadB"/>
    <property type="match status" value="1"/>
</dbReference>
<dbReference type="GO" id="GO:0034628">
    <property type="term" value="P:'de novo' NAD+ biosynthetic process from L-aspartate"/>
    <property type="evidence" value="ECO:0007669"/>
    <property type="project" value="TreeGrafter"/>
</dbReference>
<dbReference type="GO" id="GO:0008734">
    <property type="term" value="F:L-aspartate oxidase activity"/>
    <property type="evidence" value="ECO:0007669"/>
    <property type="project" value="UniProtKB-UniRule"/>
</dbReference>
<evidence type="ECO:0000256" key="12">
    <source>
        <dbReference type="PIRSR" id="PIRSR000171-1"/>
    </source>
</evidence>
<keyword evidence="18" id="KW-1185">Reference proteome</keyword>
<proteinExistence type="inferred from homology"/>
<dbReference type="InterPro" id="IPR003953">
    <property type="entry name" value="FAD-dep_OxRdtase_2_FAD-bd"/>
</dbReference>
<keyword evidence="14" id="KW-1133">Transmembrane helix</keyword>
<organism evidence="17 18">
    <name type="scientific">Capillibacterium thermochitinicola</name>
    <dbReference type="NCBI Taxonomy" id="2699427"/>
    <lineage>
        <taxon>Bacteria</taxon>
        <taxon>Bacillati</taxon>
        <taxon>Bacillota</taxon>
        <taxon>Capillibacterium</taxon>
    </lineage>
</organism>
<dbReference type="Proteomes" id="UP000657177">
    <property type="component" value="Unassembled WGS sequence"/>
</dbReference>
<dbReference type="Gene3D" id="3.50.50.60">
    <property type="entry name" value="FAD/NAD(P)-binding domain"/>
    <property type="match status" value="1"/>
</dbReference>
<evidence type="ECO:0000256" key="3">
    <source>
        <dbReference type="ARBA" id="ARBA00008562"/>
    </source>
</evidence>
<evidence type="ECO:0000256" key="13">
    <source>
        <dbReference type="RuleBase" id="RU362049"/>
    </source>
</evidence>
<name>A0A8J6I055_9FIRM</name>
<evidence type="ECO:0000256" key="14">
    <source>
        <dbReference type="SAM" id="Phobius"/>
    </source>
</evidence>
<evidence type="ECO:0000259" key="15">
    <source>
        <dbReference type="Pfam" id="PF00890"/>
    </source>
</evidence>
<dbReference type="EMBL" id="JAAKDE010000012">
    <property type="protein sequence ID" value="MBA2133170.1"/>
    <property type="molecule type" value="Genomic_DNA"/>
</dbReference>
<dbReference type="UniPathway" id="UPA00253">
    <property type="reaction ID" value="UER00326"/>
</dbReference>
<gene>
    <name evidence="17" type="primary">nadB</name>
    <name evidence="17" type="ORF">G5B42_06395</name>
</gene>
<keyword evidence="7 13" id="KW-0662">Pyridine nucleotide biosynthesis</keyword>
<dbReference type="RefSeq" id="WP_181339622.1">
    <property type="nucleotide sequence ID" value="NZ_JAAKDE010000012.1"/>
</dbReference>
<feature type="domain" description="Fumarate reductase/succinate dehydrogenase flavoprotein-like C-terminal" evidence="16">
    <location>
        <begin position="473"/>
        <end position="518"/>
    </location>
</feature>
<evidence type="ECO:0000256" key="7">
    <source>
        <dbReference type="ARBA" id="ARBA00022642"/>
    </source>
</evidence>
<comment type="subcellular location">
    <subcellularLocation>
        <location evidence="13">Cytoplasm</location>
    </subcellularLocation>
</comment>
<evidence type="ECO:0000313" key="18">
    <source>
        <dbReference type="Proteomes" id="UP000657177"/>
    </source>
</evidence>
<evidence type="ECO:0000256" key="4">
    <source>
        <dbReference type="ARBA" id="ARBA00012173"/>
    </source>
</evidence>
<feature type="transmembrane region" description="Helical" evidence="14">
    <location>
        <begin position="12"/>
        <end position="29"/>
    </location>
</feature>
<dbReference type="InterPro" id="IPR037099">
    <property type="entry name" value="Fum_R/Succ_DH_flav-like_C_sf"/>
</dbReference>
<feature type="domain" description="FAD-dependent oxidoreductase 2 FAD-binding" evidence="15">
    <location>
        <begin position="16"/>
        <end position="386"/>
    </location>
</feature>
<comment type="cofactor">
    <cofactor evidence="1 13">
        <name>FAD</name>
        <dbReference type="ChEBI" id="CHEBI:57692"/>
    </cofactor>
</comment>
<evidence type="ECO:0000256" key="10">
    <source>
        <dbReference type="ARBA" id="ARBA00048305"/>
    </source>
</evidence>
<evidence type="ECO:0000256" key="5">
    <source>
        <dbReference type="ARBA" id="ARBA00021901"/>
    </source>
</evidence>
<comment type="similarity">
    <text evidence="3 13">Belongs to the FAD-dependent oxidoreductase 2 family. NadB subfamily.</text>
</comment>
<evidence type="ECO:0000256" key="6">
    <source>
        <dbReference type="ARBA" id="ARBA00022630"/>
    </source>
</evidence>
<dbReference type="Gene3D" id="3.90.700.10">
    <property type="entry name" value="Succinate dehydrogenase/fumarate reductase flavoprotein, catalytic domain"/>
    <property type="match status" value="1"/>
</dbReference>
<dbReference type="SUPFAM" id="SSF56425">
    <property type="entry name" value="Succinate dehydrogenase/fumarate reductase flavoprotein, catalytic domain"/>
    <property type="match status" value="1"/>
</dbReference>
<dbReference type="AlphaFoldDB" id="A0A8J6I055"/>
<comment type="pathway">
    <text evidence="2 13">Cofactor biosynthesis; NAD(+) biosynthesis; iminoaspartate from L-aspartate (oxidase route): step 1/1.</text>
</comment>
<evidence type="ECO:0000256" key="8">
    <source>
        <dbReference type="ARBA" id="ARBA00022827"/>
    </source>
</evidence>
<dbReference type="InterPro" id="IPR015939">
    <property type="entry name" value="Fum_Rdtase/Succ_DH_flav-like_C"/>
</dbReference>
<dbReference type="SUPFAM" id="SSF51905">
    <property type="entry name" value="FAD/NAD(P)-binding domain"/>
    <property type="match status" value="1"/>
</dbReference>
<sequence>MKMKLSTAGLRTTPFLVIGSGIAGLYTALKLAEIADVTLISKDMLEESNTSYAQGGIAVALSPADSPDSHYKDTIKAGAGLCLPPAVTALVNEGPERVRELIAWGVPFDFDAVAGNFLMTREAAHSFPRVLHADGDATGREISKALARRVRSHPRITVKEYHYAVALLTGEEGCYGALVLDETGTQTSLLAEATILATGGCGQIFTDTTNPAVATGDGLALAYLAGAPLADLEFVQFHPTALHLDGAPSFLITEAVRGEGGLLRNRKGVRFMPSYHPQAELAPRDVVARSVWAEMAKTGSDHVFLDLSLLSAELIKRRFPNIYETCLGYGLDITKEPIPVAPAAHYMMGGVAVDLYGRTALPGLFACGEVANPGVHGANRLASNSLLDGLVFGHHIFEYLQSGGWTRPALPPELTAVFPTETNPEDLTADRLTLKELASAHLGIIRREEDLQNAQRRLAPATPAGPVPLSRPYLELQNMRLLVRLMLEAACTRRESRGSHYRADYPETDPNWRKRIVFSPAGISFIPADQSFDWPW</sequence>
<dbReference type="FunFam" id="3.90.700.10:FF:000002">
    <property type="entry name" value="L-aspartate oxidase"/>
    <property type="match status" value="1"/>
</dbReference>
<dbReference type="Gene3D" id="1.20.58.100">
    <property type="entry name" value="Fumarate reductase/succinate dehydrogenase flavoprotein-like, C-terminal domain"/>
    <property type="match status" value="1"/>
</dbReference>
<evidence type="ECO:0000256" key="2">
    <source>
        <dbReference type="ARBA" id="ARBA00004950"/>
    </source>
</evidence>
<reference evidence="17" key="1">
    <citation type="submission" date="2020-06" db="EMBL/GenBank/DDBJ databases">
        <title>Novel chitinolytic bacterium.</title>
        <authorList>
            <person name="Ungkulpasvich U."/>
            <person name="Kosugi A."/>
            <person name="Uke A."/>
        </authorList>
    </citation>
    <scope>NUCLEOTIDE SEQUENCE</scope>
    <source>
        <strain evidence="17">UUS1-1</strain>
    </source>
</reference>
<protein>
    <recommendedName>
        <fullName evidence="5 11">L-aspartate oxidase</fullName>
        <ecNumber evidence="4 11">1.4.3.16</ecNumber>
    </recommendedName>
</protein>
<accession>A0A8J6I055</accession>
<dbReference type="PIRSF" id="PIRSF000171">
    <property type="entry name" value="SDHA_APRA_LASPO"/>
    <property type="match status" value="1"/>
</dbReference>
<dbReference type="NCBIfam" id="NF005701">
    <property type="entry name" value="PRK07512.1"/>
    <property type="match status" value="1"/>
</dbReference>
<dbReference type="InterPro" id="IPR027477">
    <property type="entry name" value="Succ_DH/fumarate_Rdtase_cat_sf"/>
</dbReference>
<keyword evidence="6 13" id="KW-0285">Flavoprotein</keyword>
<dbReference type="InterPro" id="IPR005288">
    <property type="entry name" value="NadB"/>
</dbReference>
<comment type="function">
    <text evidence="13">Catalyzes the oxidation of L-aspartate to iminoaspartate.</text>
</comment>